<evidence type="ECO:0000256" key="4">
    <source>
        <dbReference type="ARBA" id="ARBA00022490"/>
    </source>
</evidence>
<evidence type="ECO:0000313" key="9">
    <source>
        <dbReference type="Proteomes" id="UP001595478"/>
    </source>
</evidence>
<accession>A0ABV7FJB2</accession>
<dbReference type="InterPro" id="IPR003783">
    <property type="entry name" value="Regulatory_RecX"/>
</dbReference>
<dbReference type="Pfam" id="PF21982">
    <property type="entry name" value="RecX_HTH1"/>
    <property type="match status" value="1"/>
</dbReference>
<dbReference type="Proteomes" id="UP001595478">
    <property type="component" value="Unassembled WGS sequence"/>
</dbReference>
<dbReference type="Pfam" id="PF21981">
    <property type="entry name" value="RecX_HTH3"/>
    <property type="match status" value="1"/>
</dbReference>
<keyword evidence="4" id="KW-0963">Cytoplasm</keyword>
<evidence type="ECO:0000259" key="7">
    <source>
        <dbReference type="Pfam" id="PF21982"/>
    </source>
</evidence>
<feature type="domain" description="RecX second three-helical" evidence="5">
    <location>
        <begin position="56"/>
        <end position="85"/>
    </location>
</feature>
<evidence type="ECO:0000313" key="8">
    <source>
        <dbReference type="EMBL" id="MFC3120377.1"/>
    </source>
</evidence>
<comment type="similarity">
    <text evidence="2">Belongs to the RecX family.</text>
</comment>
<comment type="caution">
    <text evidence="8">The sequence shown here is derived from an EMBL/GenBank/DDBJ whole genome shotgun (WGS) entry which is preliminary data.</text>
</comment>
<comment type="subcellular location">
    <subcellularLocation>
        <location evidence="1">Cytoplasm</location>
    </subcellularLocation>
</comment>
<dbReference type="PANTHER" id="PTHR33602:SF1">
    <property type="entry name" value="REGULATORY PROTEIN RECX FAMILY PROTEIN"/>
    <property type="match status" value="1"/>
</dbReference>
<dbReference type="Pfam" id="PF02631">
    <property type="entry name" value="RecX_HTH2"/>
    <property type="match status" value="1"/>
</dbReference>
<dbReference type="InterPro" id="IPR036388">
    <property type="entry name" value="WH-like_DNA-bd_sf"/>
</dbReference>
<dbReference type="InterPro" id="IPR053924">
    <property type="entry name" value="RecX_HTH_2nd"/>
</dbReference>
<name>A0ABV7FJB2_9ALTE</name>
<dbReference type="Gene3D" id="1.10.10.10">
    <property type="entry name" value="Winged helix-like DNA-binding domain superfamily/Winged helix DNA-binding domain"/>
    <property type="match status" value="3"/>
</dbReference>
<dbReference type="InterPro" id="IPR053925">
    <property type="entry name" value="RecX_HTH_3rd"/>
</dbReference>
<organism evidence="8 9">
    <name type="scientific">Agaribacter flavus</name>
    <dbReference type="NCBI Taxonomy" id="1902781"/>
    <lineage>
        <taxon>Bacteria</taxon>
        <taxon>Pseudomonadati</taxon>
        <taxon>Pseudomonadota</taxon>
        <taxon>Gammaproteobacteria</taxon>
        <taxon>Alteromonadales</taxon>
        <taxon>Alteromonadaceae</taxon>
        <taxon>Agaribacter</taxon>
    </lineage>
</organism>
<reference evidence="9" key="1">
    <citation type="journal article" date="2019" name="Int. J. Syst. Evol. Microbiol.">
        <title>The Global Catalogue of Microorganisms (GCM) 10K type strain sequencing project: providing services to taxonomists for standard genome sequencing and annotation.</title>
        <authorList>
            <consortium name="The Broad Institute Genomics Platform"/>
            <consortium name="The Broad Institute Genome Sequencing Center for Infectious Disease"/>
            <person name="Wu L."/>
            <person name="Ma J."/>
        </authorList>
    </citation>
    <scope>NUCLEOTIDE SEQUENCE [LARGE SCALE GENOMIC DNA]</scope>
    <source>
        <strain evidence="9">KCTC 52473</strain>
    </source>
</reference>
<evidence type="ECO:0000259" key="6">
    <source>
        <dbReference type="Pfam" id="PF21981"/>
    </source>
</evidence>
<proteinExistence type="inferred from homology"/>
<dbReference type="RefSeq" id="WP_376918513.1">
    <property type="nucleotide sequence ID" value="NZ_JBHRSW010000004.1"/>
</dbReference>
<dbReference type="EMBL" id="JBHRSW010000004">
    <property type="protein sequence ID" value="MFC3120377.1"/>
    <property type="molecule type" value="Genomic_DNA"/>
</dbReference>
<dbReference type="InterPro" id="IPR053926">
    <property type="entry name" value="RecX_HTH_1st"/>
</dbReference>
<sequence>MNEEEQIKKARYKVTQLLSRREHSVSELVQKLSTTGIPMAIAEDVVSQFTAKHIQSDLRYAESVVNSAFNKGKGTLYVAQKLQANNIEFSSVQTYIQEEGFDWYALAAEVRAKRFGDDLPTDWSLIQKQKRFLAQRGFEHEQINTIFGSL</sequence>
<keyword evidence="9" id="KW-1185">Reference proteome</keyword>
<feature type="domain" description="RecX third three-helical" evidence="6">
    <location>
        <begin position="104"/>
        <end position="145"/>
    </location>
</feature>
<evidence type="ECO:0000259" key="5">
    <source>
        <dbReference type="Pfam" id="PF02631"/>
    </source>
</evidence>
<dbReference type="PANTHER" id="PTHR33602">
    <property type="entry name" value="REGULATORY PROTEIN RECX FAMILY PROTEIN"/>
    <property type="match status" value="1"/>
</dbReference>
<evidence type="ECO:0000256" key="3">
    <source>
        <dbReference type="ARBA" id="ARBA00018111"/>
    </source>
</evidence>
<gene>
    <name evidence="8" type="ORF">ACFOHL_01975</name>
</gene>
<protein>
    <recommendedName>
        <fullName evidence="3">Regulatory protein RecX</fullName>
    </recommendedName>
</protein>
<evidence type="ECO:0000256" key="2">
    <source>
        <dbReference type="ARBA" id="ARBA00009695"/>
    </source>
</evidence>
<evidence type="ECO:0000256" key="1">
    <source>
        <dbReference type="ARBA" id="ARBA00004496"/>
    </source>
</evidence>
<feature type="domain" description="RecX first three-helical" evidence="7">
    <location>
        <begin position="10"/>
        <end position="47"/>
    </location>
</feature>